<evidence type="ECO:0000313" key="1">
    <source>
        <dbReference type="EMBL" id="PWN51708.1"/>
    </source>
</evidence>
<proteinExistence type="predicted"/>
<keyword evidence="2" id="KW-1185">Reference proteome</keyword>
<organism evidence="1 2">
    <name type="scientific">Violaceomyces palustris</name>
    <dbReference type="NCBI Taxonomy" id="1673888"/>
    <lineage>
        <taxon>Eukaryota</taxon>
        <taxon>Fungi</taxon>
        <taxon>Dikarya</taxon>
        <taxon>Basidiomycota</taxon>
        <taxon>Ustilaginomycotina</taxon>
        <taxon>Ustilaginomycetes</taxon>
        <taxon>Violaceomycetales</taxon>
        <taxon>Violaceomycetaceae</taxon>
        <taxon>Violaceomyces</taxon>
    </lineage>
</organism>
<gene>
    <name evidence="1" type="ORF">IE53DRAFT_39938</name>
</gene>
<evidence type="ECO:0000313" key="2">
    <source>
        <dbReference type="Proteomes" id="UP000245626"/>
    </source>
</evidence>
<dbReference type="EMBL" id="KZ819823">
    <property type="protein sequence ID" value="PWN51708.1"/>
    <property type="molecule type" value="Genomic_DNA"/>
</dbReference>
<name>A0ACD0P0T3_9BASI</name>
<accession>A0ACD0P0T3</accession>
<dbReference type="Proteomes" id="UP000245626">
    <property type="component" value="Unassembled WGS sequence"/>
</dbReference>
<sequence>MFTFMLILSPSFPRLTFSPFFLYPNPSEGDDATRVRRQLRPQGRASPKRRKRKKENEREKRRKKENELGRRIKETKERTARSGRYPSPSSTTKGRADYGKDDYPNPPFDFDFVCLPLGYRAKIIFPSCDRFLLPSPQVFSFSPLTLLDREVFSSTILASVWLPCVEGGR</sequence>
<protein>
    <submittedName>
        <fullName evidence="1">Uncharacterized protein</fullName>
    </submittedName>
</protein>
<reference evidence="1 2" key="1">
    <citation type="journal article" date="2018" name="Mol. Biol. Evol.">
        <title>Broad Genomic Sampling Reveals a Smut Pathogenic Ancestry of the Fungal Clade Ustilaginomycotina.</title>
        <authorList>
            <person name="Kijpornyongpan T."/>
            <person name="Mondo S.J."/>
            <person name="Barry K."/>
            <person name="Sandor L."/>
            <person name="Lee J."/>
            <person name="Lipzen A."/>
            <person name="Pangilinan J."/>
            <person name="LaButti K."/>
            <person name="Hainaut M."/>
            <person name="Henrissat B."/>
            <person name="Grigoriev I.V."/>
            <person name="Spatafora J.W."/>
            <person name="Aime M.C."/>
        </authorList>
    </citation>
    <scope>NUCLEOTIDE SEQUENCE [LARGE SCALE GENOMIC DNA]</scope>
    <source>
        <strain evidence="1 2">SA 807</strain>
    </source>
</reference>